<feature type="region of interest" description="Disordered" evidence="10">
    <location>
        <begin position="568"/>
        <end position="590"/>
    </location>
</feature>
<dbReference type="Pfam" id="PF02141">
    <property type="entry name" value="DENN"/>
    <property type="match status" value="1"/>
</dbReference>
<dbReference type="GO" id="GO:0014057">
    <property type="term" value="P:positive regulation of acetylcholine secretion, neurotransmission"/>
    <property type="evidence" value="ECO:0007669"/>
    <property type="project" value="EnsemblMetazoa"/>
</dbReference>
<dbReference type="Proteomes" id="UP000005239">
    <property type="component" value="Unassembled WGS sequence"/>
</dbReference>
<evidence type="ECO:0000313" key="11">
    <source>
        <dbReference type="EnsemblMetazoa" id="PPA15785.1"/>
    </source>
</evidence>
<feature type="compositionally biased region" description="Low complexity" evidence="10">
    <location>
        <begin position="1082"/>
        <end position="1092"/>
    </location>
</feature>
<feature type="region of interest" description="Disordered" evidence="10">
    <location>
        <begin position="770"/>
        <end position="789"/>
    </location>
</feature>
<dbReference type="FunFam" id="3.40.50.11500:FF:000010">
    <property type="entry name" value="Protein CBR-AEX-3"/>
    <property type="match status" value="1"/>
</dbReference>
<dbReference type="InterPro" id="IPR005113">
    <property type="entry name" value="uDENN_dom"/>
</dbReference>
<dbReference type="GO" id="GO:0018991">
    <property type="term" value="P:egg-laying behavior"/>
    <property type="evidence" value="ECO:0007669"/>
    <property type="project" value="EnsemblMetazoa"/>
</dbReference>
<dbReference type="GO" id="GO:0005085">
    <property type="term" value="F:guanyl-nucleotide exchange factor activity"/>
    <property type="evidence" value="ECO:0000318"/>
    <property type="project" value="GO_Central"/>
</dbReference>
<keyword evidence="7" id="KW-0344">Guanine-nucleotide releasing factor</keyword>
<dbReference type="GO" id="GO:2000294">
    <property type="term" value="P:positive regulation of defecation"/>
    <property type="evidence" value="ECO:0007669"/>
    <property type="project" value="EnsemblMetazoa"/>
</dbReference>
<dbReference type="InterPro" id="IPR043153">
    <property type="entry name" value="DENN_C"/>
</dbReference>
<keyword evidence="9" id="KW-0472">Membrane</keyword>
<accession>A0A8R1YFN5</accession>
<dbReference type="GO" id="GO:0007268">
    <property type="term" value="P:chemical synaptic transmission"/>
    <property type="evidence" value="ECO:0007669"/>
    <property type="project" value="EnsemblMetazoa"/>
</dbReference>
<evidence type="ECO:0000256" key="4">
    <source>
        <dbReference type="ARBA" id="ARBA00017868"/>
    </source>
</evidence>
<sequence>MDDKSKELCPRLIDYLVVVGRRNRTRGHSHRDSVTDHTSTSHPDILRRYPTEDHKDFFLPTDVTLFCQPEGCTTISHARRISREAQFFVFMLTEKDSNRVRYGICLNFYQSFDRKAPPGEQRLTLGQRAKRDHVKSLTSLVLISHHPFITIFHDLLVLLKKLIDACNSRVAQTHSKRDLVWSVLTGHWKESIPPDCMREIKELETWILMLLSSPVPVPGKTKVQLEVMPPEICGMFEFALPDHTRFSLVDFPMHLPFELLGPDAALKVLTAVMLEYKVVLQSRNYNAVSMCVLAFVALLYPLEYMFPVIPLLPAYMPSAEQLLLAPTPFIIGLPATFFETRKMRELPNDVVLVDLDTNVIQIPEDMSIPDMPEPDTGILKASSSQTKNLRDALTRMSHYGTERRGSVEVGIAPDADEIDVAVRVAMVKFYNSANVFGNFTEHTRTLRLYPRPVVSLQNESFLRSRPTVSQFTSDLCRTQAVEYFAECSLCPKNETFVRVQSGVESASAVGDKIKWFGDQLMPVHFAVFPHSSSLSSTLISQQYTMDEESSSDDDEQRNSFEDFVFDSDETGSVSSEKHSRADRPISSVNDVYKEPMKLELPQSESALSIGSSISSGSPSSSMSTSAIDSEADFARLAENLALKSDAKGAFSFDPSTISVASSTRRSSVSSDVDTTPVRPWGAAAQRPLSSKRAAAAAAAAAAAKLRPLSPARPLLELRTAVVPSSDEIIMVLHNNNNNNVNGNGTDDVIEEEDFSVEVVKDFTETSSSEVVQNRKQRVPSVDTPSKGNRIKAGLSQLTDSGEKVLGKNFMSAINGYAEKSNDIFSSVLNRTGATAKAQAIKEKTMMPIANAAAQRIDQSQQLVKKAAPAPTSIQAATQQGKNQQLAREICDAVLAGQGVGVFVYPKLKRLCEEESMRELICSKLNIGLEHKMSEDDFMKEVQLTRAQYKGYIKLSFNTPGSNGLASMFHVLEIAHTHYWSRQTSEVMTPSSATPSLANTPSASTQDLTSLTSTRYKISTDGKNVTPQRVENGGSRKNSEHSIGKTSLNGITPSSLASSEITPTPDVSIPPAMPPPSLPPRPGSTSSTSSSTSGPPPHGVPPPPPARPVSSGAPPSAPPPSTGVRPPPLPRRPGGPPPRVPPRRPDIAGGPPTAPPPPPPLPPPATTVPPPLIAPAPPTTKMPPMPPVPAAKIPAPLPASVAAMAAATSPPAVAAANASKQGSTPSEPTRHYIYQDLLLTTPNPLWQKVVFWENVFVDIVATEREIIGMDQEPSEMIDRYAHLGEHEKKRLELEEDRLLATLLHNLTAYMIMCGTGQKAIQQKIRRLLGKAHIGLVCSKEINQLLDDLPQTQGNSIPLKPLGSRLVQKQSFTVYVGSNTEGTMMFMEVCDDAVVLRAVTGAVSERWWYERLVNMTYSPKTKVLCLWRKHEDKVHMHKFYTKKCRDLYLCMKNAMERAAARGKVNVEGRDLGGEFPVHDTEANQGGLLQVRIDGVSIEFVNRQYFIELGNIKKCNTYGGNVFLLEEFDRKENKLIQRRYISAMASSIAWALHRVFSIRQTAVAAIPPPRPFRHTLSAVAALPQGRLAEELQQGHLQLMLQSNPSIESGNSVDSAIVVDSEGSTPVQPTKSVMLYSAFSHSMLLERKKRKRLKKLLNNLLVL</sequence>
<dbReference type="PANTHER" id="PTHR13008:SF7">
    <property type="entry name" value="MAP KINASE-ACTIVATING DEATH DOMAIN PROTEIN"/>
    <property type="match status" value="1"/>
</dbReference>
<dbReference type="InterPro" id="IPR057469">
    <property type="entry name" value="PH_MADD"/>
</dbReference>
<dbReference type="Gene3D" id="3.40.50.11500">
    <property type="match status" value="1"/>
</dbReference>
<dbReference type="SMART" id="SM00801">
    <property type="entry name" value="dDENN"/>
    <property type="match status" value="1"/>
</dbReference>
<dbReference type="InterPro" id="IPR001194">
    <property type="entry name" value="cDENN_dom"/>
</dbReference>
<name>A0A2A6BCI5_PRIPA</name>
<dbReference type="GO" id="GO:0030421">
    <property type="term" value="P:defecation"/>
    <property type="evidence" value="ECO:0007669"/>
    <property type="project" value="EnsemblMetazoa"/>
</dbReference>
<feature type="region of interest" description="Disordered" evidence="10">
    <location>
        <begin position="26"/>
        <end position="45"/>
    </location>
</feature>
<feature type="compositionally biased region" description="Pro residues" evidence="10">
    <location>
        <begin position="1093"/>
        <end position="1106"/>
    </location>
</feature>
<feature type="compositionally biased region" description="Polar residues" evidence="10">
    <location>
        <begin position="1043"/>
        <end position="1061"/>
    </location>
</feature>
<comment type="similarity">
    <text evidence="3">Belongs to the MADD family.</text>
</comment>
<comment type="subcellular location">
    <subcellularLocation>
        <location evidence="1">Cell membrane</location>
    </subcellularLocation>
    <subcellularLocation>
        <location evidence="2">Cytoplasm</location>
    </subcellularLocation>
</comment>
<dbReference type="InterPro" id="IPR037516">
    <property type="entry name" value="Tripartite_DENN"/>
</dbReference>
<dbReference type="EnsemblMetazoa" id="PPA15785.1">
    <property type="protein sequence ID" value="PPA15785.1"/>
    <property type="gene ID" value="WBGene00105339"/>
</dbReference>
<keyword evidence="12" id="KW-1185">Reference proteome</keyword>
<keyword evidence="5" id="KW-1003">Cell membrane</keyword>
<dbReference type="GO" id="GO:0006915">
    <property type="term" value="P:apoptotic process"/>
    <property type="evidence" value="ECO:0007669"/>
    <property type="project" value="UniProtKB-KW"/>
</dbReference>
<feature type="compositionally biased region" description="Pro residues" evidence="10">
    <location>
        <begin position="1070"/>
        <end position="1081"/>
    </location>
</feature>
<feature type="compositionally biased region" description="Pro residues" evidence="10">
    <location>
        <begin position="1114"/>
        <end position="1139"/>
    </location>
</feature>
<dbReference type="GO" id="GO:0042981">
    <property type="term" value="P:regulation of apoptotic process"/>
    <property type="evidence" value="ECO:0000318"/>
    <property type="project" value="GO_Central"/>
</dbReference>
<dbReference type="GO" id="GO:0032483">
    <property type="term" value="P:regulation of Rab protein signal transduction"/>
    <property type="evidence" value="ECO:0000318"/>
    <property type="project" value="GO_Central"/>
</dbReference>
<protein>
    <recommendedName>
        <fullName evidence="4">MAP kinase-activating death domain protein</fullName>
    </recommendedName>
</protein>
<dbReference type="GO" id="GO:0007419">
    <property type="term" value="P:ventral cord development"/>
    <property type="evidence" value="ECO:0007669"/>
    <property type="project" value="EnsemblMetazoa"/>
</dbReference>
<dbReference type="GO" id="GO:1905488">
    <property type="term" value="P:positive regulation of anterior/posterior axon guidance"/>
    <property type="evidence" value="ECO:0007669"/>
    <property type="project" value="EnsemblMetazoa"/>
</dbReference>
<dbReference type="GO" id="GO:1904731">
    <property type="term" value="P:positive regulation of intestinal lipid absorption"/>
    <property type="evidence" value="ECO:0007669"/>
    <property type="project" value="EnsemblMetazoa"/>
</dbReference>
<dbReference type="SMART" id="SM00800">
    <property type="entry name" value="uDENN"/>
    <property type="match status" value="1"/>
</dbReference>
<gene>
    <name evidence="11" type="primary">WBGene00105339</name>
</gene>
<dbReference type="PROSITE" id="PS50211">
    <property type="entry name" value="DENN"/>
    <property type="match status" value="1"/>
</dbReference>
<dbReference type="GO" id="GO:0010877">
    <property type="term" value="P:lipid transport involved in lipid storage"/>
    <property type="evidence" value="ECO:0007669"/>
    <property type="project" value="EnsemblMetazoa"/>
</dbReference>
<dbReference type="InterPro" id="IPR056574">
    <property type="entry name" value="Death_MADD"/>
</dbReference>
<dbReference type="OrthoDB" id="6282239at2759"/>
<evidence type="ECO:0000256" key="7">
    <source>
        <dbReference type="ARBA" id="ARBA00022658"/>
    </source>
</evidence>
<organism evidence="11 12">
    <name type="scientific">Pristionchus pacificus</name>
    <name type="common">Parasitic nematode worm</name>
    <dbReference type="NCBI Taxonomy" id="54126"/>
    <lineage>
        <taxon>Eukaryota</taxon>
        <taxon>Metazoa</taxon>
        <taxon>Ecdysozoa</taxon>
        <taxon>Nematoda</taxon>
        <taxon>Chromadorea</taxon>
        <taxon>Rhabditida</taxon>
        <taxon>Rhabditina</taxon>
        <taxon>Diplogasteromorpha</taxon>
        <taxon>Diplogasteroidea</taxon>
        <taxon>Neodiplogasteridae</taxon>
        <taxon>Pristionchus</taxon>
    </lineage>
</organism>
<proteinExistence type="inferred from homology"/>
<evidence type="ECO:0000256" key="2">
    <source>
        <dbReference type="ARBA" id="ARBA00004496"/>
    </source>
</evidence>
<reference evidence="11" key="2">
    <citation type="submission" date="2022-06" db="UniProtKB">
        <authorList>
            <consortium name="EnsemblMetazoa"/>
        </authorList>
    </citation>
    <scope>IDENTIFICATION</scope>
    <source>
        <strain evidence="11">PS312</strain>
    </source>
</reference>
<feature type="region of interest" description="Disordered" evidence="10">
    <location>
        <begin position="985"/>
        <end position="1186"/>
    </location>
</feature>
<evidence type="ECO:0000256" key="5">
    <source>
        <dbReference type="ARBA" id="ARBA00022475"/>
    </source>
</evidence>
<keyword evidence="6" id="KW-0963">Cytoplasm</keyword>
<reference evidence="12" key="1">
    <citation type="journal article" date="2008" name="Nat. Genet.">
        <title>The Pristionchus pacificus genome provides a unique perspective on nematode lifestyle and parasitism.</title>
        <authorList>
            <person name="Dieterich C."/>
            <person name="Clifton S.W."/>
            <person name="Schuster L.N."/>
            <person name="Chinwalla A."/>
            <person name="Delehaunty K."/>
            <person name="Dinkelacker I."/>
            <person name="Fulton L."/>
            <person name="Fulton R."/>
            <person name="Godfrey J."/>
            <person name="Minx P."/>
            <person name="Mitreva M."/>
            <person name="Roeseler W."/>
            <person name="Tian H."/>
            <person name="Witte H."/>
            <person name="Yang S.P."/>
            <person name="Wilson R.K."/>
            <person name="Sommer R.J."/>
        </authorList>
    </citation>
    <scope>NUCLEOTIDE SEQUENCE [LARGE SCALE GENOMIC DNA]</scope>
    <source>
        <strain evidence="12">PS312</strain>
    </source>
</reference>
<dbReference type="InterPro" id="IPR005112">
    <property type="entry name" value="dDENN_dom"/>
</dbReference>
<dbReference type="Pfam" id="PF25328">
    <property type="entry name" value="PH_MADD"/>
    <property type="match status" value="1"/>
</dbReference>
<dbReference type="InterPro" id="IPR039980">
    <property type="entry name" value="MADD"/>
</dbReference>
<dbReference type="Pfam" id="PF03456">
    <property type="entry name" value="uDENN"/>
    <property type="match status" value="1"/>
</dbReference>
<evidence type="ECO:0000256" key="8">
    <source>
        <dbReference type="ARBA" id="ARBA00022703"/>
    </source>
</evidence>
<evidence type="ECO:0000256" key="10">
    <source>
        <dbReference type="SAM" id="MobiDB-lite"/>
    </source>
</evidence>
<dbReference type="GO" id="GO:0045202">
    <property type="term" value="C:synapse"/>
    <property type="evidence" value="ECO:0007669"/>
    <property type="project" value="GOC"/>
</dbReference>
<evidence type="ECO:0000256" key="9">
    <source>
        <dbReference type="ARBA" id="ARBA00023136"/>
    </source>
</evidence>
<feature type="compositionally biased region" description="Pro residues" evidence="10">
    <location>
        <begin position="1151"/>
        <end position="1186"/>
    </location>
</feature>
<dbReference type="SMART" id="SM00799">
    <property type="entry name" value="DENN"/>
    <property type="match status" value="1"/>
</dbReference>
<dbReference type="GO" id="GO:0005886">
    <property type="term" value="C:plasma membrane"/>
    <property type="evidence" value="ECO:0007669"/>
    <property type="project" value="UniProtKB-SubCell"/>
</dbReference>
<dbReference type="GO" id="GO:0005829">
    <property type="term" value="C:cytosol"/>
    <property type="evidence" value="ECO:0000318"/>
    <property type="project" value="GO_Central"/>
</dbReference>
<dbReference type="Pfam" id="PF23629">
    <property type="entry name" value="Death_MADD"/>
    <property type="match status" value="1"/>
</dbReference>
<feature type="region of interest" description="Disordered" evidence="10">
    <location>
        <begin position="603"/>
        <end position="625"/>
    </location>
</feature>
<feature type="compositionally biased region" description="Polar residues" evidence="10">
    <location>
        <begin position="985"/>
        <end position="1028"/>
    </location>
</feature>
<keyword evidence="8" id="KW-0053">Apoptosis</keyword>
<evidence type="ECO:0000256" key="3">
    <source>
        <dbReference type="ARBA" id="ARBA00005978"/>
    </source>
</evidence>
<accession>A0A2A6BCI5</accession>
<evidence type="ECO:0000256" key="1">
    <source>
        <dbReference type="ARBA" id="ARBA00004236"/>
    </source>
</evidence>
<dbReference type="Gene3D" id="3.30.450.200">
    <property type="match status" value="1"/>
</dbReference>
<dbReference type="GO" id="GO:0007618">
    <property type="term" value="P:mating"/>
    <property type="evidence" value="ECO:0007669"/>
    <property type="project" value="EnsemblMetazoa"/>
</dbReference>
<evidence type="ECO:0000313" key="12">
    <source>
        <dbReference type="Proteomes" id="UP000005239"/>
    </source>
</evidence>
<dbReference type="PANTHER" id="PTHR13008">
    <property type="entry name" value="MAP-KINASE ACTIVATING DEATH DOMAIN PROTEIN MADD /DENN/AEX-3 C.ELEGANS"/>
    <property type="match status" value="1"/>
</dbReference>
<evidence type="ECO:0000256" key="6">
    <source>
        <dbReference type="ARBA" id="ARBA00022490"/>
    </source>
</evidence>